<keyword evidence="1" id="KW-0812">Transmembrane</keyword>
<feature type="transmembrane region" description="Helical" evidence="1">
    <location>
        <begin position="97"/>
        <end position="120"/>
    </location>
</feature>
<dbReference type="PATRIC" id="fig|1423747.3.peg.597"/>
<name>A0A0R1RX47_9LACO</name>
<evidence type="ECO:0000313" key="2">
    <source>
        <dbReference type="EMBL" id="KRL61615.1"/>
    </source>
</evidence>
<dbReference type="eggNOG" id="ENOG5030AP3">
    <property type="taxonomic scope" value="Bacteria"/>
</dbReference>
<protein>
    <submittedName>
        <fullName evidence="2">Uncharacterized protein</fullName>
    </submittedName>
</protein>
<dbReference type="Proteomes" id="UP000051264">
    <property type="component" value="Unassembled WGS sequence"/>
</dbReference>
<feature type="transmembrane region" description="Helical" evidence="1">
    <location>
        <begin position="54"/>
        <end position="76"/>
    </location>
</feature>
<organism evidence="2 3">
    <name type="scientific">Latilactobacillus fuchuensis DSM 14340 = JCM 11249</name>
    <dbReference type="NCBI Taxonomy" id="1423747"/>
    <lineage>
        <taxon>Bacteria</taxon>
        <taxon>Bacillati</taxon>
        <taxon>Bacillota</taxon>
        <taxon>Bacilli</taxon>
        <taxon>Lactobacillales</taxon>
        <taxon>Lactobacillaceae</taxon>
        <taxon>Latilactobacillus</taxon>
    </lineage>
</organism>
<proteinExistence type="predicted"/>
<keyword evidence="1" id="KW-1133">Transmembrane helix</keyword>
<feature type="transmembrane region" description="Helical" evidence="1">
    <location>
        <begin position="21"/>
        <end position="42"/>
    </location>
</feature>
<evidence type="ECO:0000256" key="1">
    <source>
        <dbReference type="SAM" id="Phobius"/>
    </source>
</evidence>
<dbReference type="STRING" id="1423747.FC69_GL000584"/>
<evidence type="ECO:0000313" key="3">
    <source>
        <dbReference type="Proteomes" id="UP000051264"/>
    </source>
</evidence>
<sequence length="179" mass="20029">MKMKKWFSQVTAQDTKIWVSLYLVVSLVGLVFGAFIMVPAVIKTAPAMVRWVTFWSGSVGIVIGLFVATYFGYLLYWIARKILKQEPVDKVLVKRSFYLTTSINGVVIGLLQLLLTVFGVAVDNKIMLVATGLLGACFSAWLIAEFFKQLLKRAQLGQLVAGMVLVLRLLPIAWQLWRG</sequence>
<dbReference type="EMBL" id="AZEX01000015">
    <property type="protein sequence ID" value="KRL61615.1"/>
    <property type="molecule type" value="Genomic_DNA"/>
</dbReference>
<accession>A0A0R1RX47</accession>
<feature type="transmembrane region" description="Helical" evidence="1">
    <location>
        <begin position="126"/>
        <end position="144"/>
    </location>
</feature>
<keyword evidence="1" id="KW-0472">Membrane</keyword>
<dbReference type="AlphaFoldDB" id="A0A0R1RX47"/>
<gene>
    <name evidence="2" type="ORF">FC69_GL000584</name>
</gene>
<reference evidence="2 3" key="1">
    <citation type="journal article" date="2015" name="Genome Announc.">
        <title>Expanding the biotechnology potential of lactobacilli through comparative genomics of 213 strains and associated genera.</title>
        <authorList>
            <person name="Sun Z."/>
            <person name="Harris H.M."/>
            <person name="McCann A."/>
            <person name="Guo C."/>
            <person name="Argimon S."/>
            <person name="Zhang W."/>
            <person name="Yang X."/>
            <person name="Jeffery I.B."/>
            <person name="Cooney J.C."/>
            <person name="Kagawa T.F."/>
            <person name="Liu W."/>
            <person name="Song Y."/>
            <person name="Salvetti E."/>
            <person name="Wrobel A."/>
            <person name="Rasinkangas P."/>
            <person name="Parkhill J."/>
            <person name="Rea M.C."/>
            <person name="O'Sullivan O."/>
            <person name="Ritari J."/>
            <person name="Douillard F.P."/>
            <person name="Paul Ross R."/>
            <person name="Yang R."/>
            <person name="Briner A.E."/>
            <person name="Felis G.E."/>
            <person name="de Vos W.M."/>
            <person name="Barrangou R."/>
            <person name="Klaenhammer T.R."/>
            <person name="Caufield P.W."/>
            <person name="Cui Y."/>
            <person name="Zhang H."/>
            <person name="O'Toole P.W."/>
        </authorList>
    </citation>
    <scope>NUCLEOTIDE SEQUENCE [LARGE SCALE GENOMIC DNA]</scope>
    <source>
        <strain evidence="2 3">DSM 14340</strain>
    </source>
</reference>
<comment type="caution">
    <text evidence="2">The sequence shown here is derived from an EMBL/GenBank/DDBJ whole genome shotgun (WGS) entry which is preliminary data.</text>
</comment>
<feature type="transmembrane region" description="Helical" evidence="1">
    <location>
        <begin position="156"/>
        <end position="177"/>
    </location>
</feature>